<dbReference type="Proteomes" id="UP001162501">
    <property type="component" value="Chromosome 15"/>
</dbReference>
<proteinExistence type="predicted"/>
<sequence>MHLHIFETSQLEGLTGRGGYHLGGPAEWNSGGVDQRSPSLGLEPVKTAALRTRGELVEEQQLLQEPPLALDGALRRLQAWGSTGRQARHYPVRGRGQVIPVQIL</sequence>
<organism evidence="1 2">
    <name type="scientific">Rangifer tarandus platyrhynchus</name>
    <name type="common">Svalbard reindeer</name>
    <dbReference type="NCBI Taxonomy" id="3082113"/>
    <lineage>
        <taxon>Eukaryota</taxon>
        <taxon>Metazoa</taxon>
        <taxon>Chordata</taxon>
        <taxon>Craniata</taxon>
        <taxon>Vertebrata</taxon>
        <taxon>Euteleostomi</taxon>
        <taxon>Mammalia</taxon>
        <taxon>Eutheria</taxon>
        <taxon>Laurasiatheria</taxon>
        <taxon>Artiodactyla</taxon>
        <taxon>Ruminantia</taxon>
        <taxon>Pecora</taxon>
        <taxon>Cervidae</taxon>
        <taxon>Odocoileinae</taxon>
        <taxon>Rangifer</taxon>
    </lineage>
</organism>
<evidence type="ECO:0000313" key="1">
    <source>
        <dbReference type="EMBL" id="CAM9660895.1"/>
    </source>
</evidence>
<accession>A0AC59YFP1</accession>
<evidence type="ECO:0000313" key="2">
    <source>
        <dbReference type="Proteomes" id="UP001162501"/>
    </source>
</evidence>
<reference evidence="1" key="2">
    <citation type="submission" date="2025-03" db="EMBL/GenBank/DDBJ databases">
        <authorList>
            <consortium name="ELIXIR-Norway"/>
            <consortium name="Elixir Norway"/>
        </authorList>
    </citation>
    <scope>NUCLEOTIDE SEQUENCE</scope>
</reference>
<dbReference type="EMBL" id="OX596099">
    <property type="protein sequence ID" value="CAM9660895.1"/>
    <property type="molecule type" value="Genomic_DNA"/>
</dbReference>
<gene>
    <name evidence="1" type="ORF">MRATA1EN22A_LOCUS5643</name>
</gene>
<protein>
    <submittedName>
        <fullName evidence="1">Uncharacterized protein</fullName>
    </submittedName>
</protein>
<name>A0AC59YFP1_RANTA</name>
<reference evidence="1" key="1">
    <citation type="submission" date="2023-05" db="EMBL/GenBank/DDBJ databases">
        <authorList>
            <consortium name="ELIXIR-Norway"/>
        </authorList>
    </citation>
    <scope>NUCLEOTIDE SEQUENCE</scope>
</reference>